<evidence type="ECO:0008006" key="3">
    <source>
        <dbReference type="Google" id="ProtNLM"/>
    </source>
</evidence>
<dbReference type="InterPro" id="IPR050772">
    <property type="entry name" value="Hydratase-Decarb/MhpD_sf"/>
</dbReference>
<evidence type="ECO:0000313" key="2">
    <source>
        <dbReference type="Proteomes" id="UP000619079"/>
    </source>
</evidence>
<dbReference type="EMBL" id="JAELVR010000009">
    <property type="protein sequence ID" value="MBJ6372652.1"/>
    <property type="molecule type" value="Genomic_DNA"/>
</dbReference>
<dbReference type="GO" id="GO:0008684">
    <property type="term" value="F:2-oxopent-4-enoate hydratase activity"/>
    <property type="evidence" value="ECO:0007669"/>
    <property type="project" value="TreeGrafter"/>
</dbReference>
<comment type="caution">
    <text evidence="1">The sequence shown here is derived from an EMBL/GenBank/DDBJ whole genome shotgun (WGS) entry which is preliminary data.</text>
</comment>
<dbReference type="Gene3D" id="3.90.850.10">
    <property type="entry name" value="Fumarylacetoacetase-like, C-terminal domain"/>
    <property type="match status" value="1"/>
</dbReference>
<dbReference type="Proteomes" id="UP000619079">
    <property type="component" value="Unassembled WGS sequence"/>
</dbReference>
<dbReference type="AlphaFoldDB" id="A0A8J7J8G6"/>
<protein>
    <recommendedName>
        <fullName evidence="3">Hydratase</fullName>
    </recommendedName>
</protein>
<dbReference type="PANTHER" id="PTHR30143:SF0">
    <property type="entry name" value="2-KETO-4-PENTENOATE HYDRATASE"/>
    <property type="match status" value="1"/>
</dbReference>
<gene>
    <name evidence="1" type="ORF">JF290_14040</name>
</gene>
<accession>A0A8J7J8G6</accession>
<keyword evidence="2" id="KW-1185">Reference proteome</keyword>
<evidence type="ECO:0000313" key="1">
    <source>
        <dbReference type="EMBL" id="MBJ6372652.1"/>
    </source>
</evidence>
<dbReference type="PANTHER" id="PTHR30143">
    <property type="entry name" value="ACID HYDRATASE"/>
    <property type="match status" value="1"/>
</dbReference>
<reference evidence="1" key="1">
    <citation type="submission" date="2020-12" db="EMBL/GenBank/DDBJ databases">
        <title>Sedimentitalea sp. nov., isolated from sand in Incheon.</title>
        <authorList>
            <person name="Kim W."/>
        </authorList>
    </citation>
    <scope>NUCLEOTIDE SEQUENCE</scope>
    <source>
        <strain evidence="1">CAU 1593</strain>
    </source>
</reference>
<dbReference type="InterPro" id="IPR036663">
    <property type="entry name" value="Fumarylacetoacetase_C_sf"/>
</dbReference>
<dbReference type="GO" id="GO:0005737">
    <property type="term" value="C:cytoplasm"/>
    <property type="evidence" value="ECO:0007669"/>
    <property type="project" value="TreeGrafter"/>
</dbReference>
<organism evidence="1 2">
    <name type="scientific">Sedimentitalea arenosa</name>
    <dbReference type="NCBI Taxonomy" id="2798803"/>
    <lineage>
        <taxon>Bacteria</taxon>
        <taxon>Pseudomonadati</taxon>
        <taxon>Pseudomonadota</taxon>
        <taxon>Alphaproteobacteria</taxon>
        <taxon>Rhodobacterales</taxon>
        <taxon>Paracoccaceae</taxon>
        <taxon>Sedimentitalea</taxon>
    </lineage>
</organism>
<sequence length="271" mass="28527">MSAAPSGTARQLLDAFDAGSQIAPLSDSASDLTLARGYEIAAHLHDMRLARGEKPVGRKIGFTNRTIWDIYNVNAPIWGWVYRAGVHELPDSTGSIALPDLPELRIEPEIVFRFGTTPTAQMNLAELASCVSGIAHGFELVFSPFPGWRFRAPDTAAAFGLHAALLHGPFQNAAPLLHDDGAALSQLEITLTGGDCSLQGRGSDVLGGPLQALRFLLDELAASPTTSPLAAGDIVTTGTLTDAVPIHAGETWSTHISGVVLPGLSVTFVES</sequence>
<name>A0A8J7J8G6_9RHOB</name>
<dbReference type="RefSeq" id="WP_199025524.1">
    <property type="nucleotide sequence ID" value="NZ_JAELVR010000009.1"/>
</dbReference>
<proteinExistence type="predicted"/>
<dbReference type="SUPFAM" id="SSF56529">
    <property type="entry name" value="FAH"/>
    <property type="match status" value="1"/>
</dbReference>